<dbReference type="RefSeq" id="WP_089838155.1">
    <property type="nucleotide sequence ID" value="NZ_FOZL01000001.1"/>
</dbReference>
<organism evidence="3 4">
    <name type="scientific">Granulicella pectinivorans</name>
    <dbReference type="NCBI Taxonomy" id="474950"/>
    <lineage>
        <taxon>Bacteria</taxon>
        <taxon>Pseudomonadati</taxon>
        <taxon>Acidobacteriota</taxon>
        <taxon>Terriglobia</taxon>
        <taxon>Terriglobales</taxon>
        <taxon>Acidobacteriaceae</taxon>
        <taxon>Granulicella</taxon>
    </lineage>
</organism>
<gene>
    <name evidence="3" type="ORF">SAMN05421771_1559</name>
</gene>
<proteinExistence type="predicted"/>
<sequence length="164" mass="17275">MNTISHLTPGQLDALLIGDRNDAATRHLEACPSCAAEVAEMRTSLTLLSEAITSMAKAELFHHNTRTSLLTSTTKRPVFRLVATFALAASVAVVAAILPVGRLMHPPAAHPAITATANTVESDEALLTEIDQQLSASVPEALEPLQDPTGGQTKTVTPTTSKKD</sequence>
<feature type="region of interest" description="Disordered" evidence="1">
    <location>
        <begin position="137"/>
        <end position="164"/>
    </location>
</feature>
<feature type="compositionally biased region" description="Low complexity" evidence="1">
    <location>
        <begin position="148"/>
        <end position="164"/>
    </location>
</feature>
<dbReference type="EMBL" id="FOZL01000001">
    <property type="protein sequence ID" value="SFS08921.1"/>
    <property type="molecule type" value="Genomic_DNA"/>
</dbReference>
<reference evidence="3 4" key="1">
    <citation type="submission" date="2016-10" db="EMBL/GenBank/DDBJ databases">
        <authorList>
            <person name="de Groot N.N."/>
        </authorList>
    </citation>
    <scope>NUCLEOTIDE SEQUENCE [LARGE SCALE GENOMIC DNA]</scope>
    <source>
        <strain evidence="3 4">DSM 21001</strain>
    </source>
</reference>
<evidence type="ECO:0000313" key="4">
    <source>
        <dbReference type="Proteomes" id="UP000199024"/>
    </source>
</evidence>
<keyword evidence="2" id="KW-0812">Transmembrane</keyword>
<evidence type="ECO:0000256" key="1">
    <source>
        <dbReference type="SAM" id="MobiDB-lite"/>
    </source>
</evidence>
<dbReference type="STRING" id="474950.SAMN05421771_1559"/>
<dbReference type="AlphaFoldDB" id="A0A1I6LZM9"/>
<feature type="transmembrane region" description="Helical" evidence="2">
    <location>
        <begin position="78"/>
        <end position="98"/>
    </location>
</feature>
<evidence type="ECO:0000313" key="3">
    <source>
        <dbReference type="EMBL" id="SFS08921.1"/>
    </source>
</evidence>
<evidence type="ECO:0008006" key="5">
    <source>
        <dbReference type="Google" id="ProtNLM"/>
    </source>
</evidence>
<dbReference type="OrthoDB" id="153510at2"/>
<protein>
    <recommendedName>
        <fullName evidence="5">Zinc-finger</fullName>
    </recommendedName>
</protein>
<name>A0A1I6LZM9_9BACT</name>
<keyword evidence="4" id="KW-1185">Reference proteome</keyword>
<keyword evidence="2" id="KW-1133">Transmembrane helix</keyword>
<dbReference type="Proteomes" id="UP000199024">
    <property type="component" value="Unassembled WGS sequence"/>
</dbReference>
<accession>A0A1I6LZM9</accession>
<dbReference type="Gene3D" id="1.10.10.1320">
    <property type="entry name" value="Anti-sigma factor, zinc-finger domain"/>
    <property type="match status" value="1"/>
</dbReference>
<dbReference type="InterPro" id="IPR041916">
    <property type="entry name" value="Anti_sigma_zinc_sf"/>
</dbReference>
<evidence type="ECO:0000256" key="2">
    <source>
        <dbReference type="SAM" id="Phobius"/>
    </source>
</evidence>
<keyword evidence="2" id="KW-0472">Membrane</keyword>